<reference evidence="3" key="1">
    <citation type="submission" date="2023-07" db="EMBL/GenBank/DDBJ databases">
        <title>30 novel species of actinomycetes from the DSMZ collection.</title>
        <authorList>
            <person name="Nouioui I."/>
        </authorList>
    </citation>
    <scope>NUCLEOTIDE SEQUENCE [LARGE SCALE GENOMIC DNA]</scope>
    <source>
        <strain evidence="3">DSM 44938</strain>
    </source>
</reference>
<dbReference type="RefSeq" id="WP_311703761.1">
    <property type="nucleotide sequence ID" value="NZ_JAVREL010000003.1"/>
</dbReference>
<dbReference type="PANTHER" id="PTHR43649">
    <property type="entry name" value="ARABINOSE-BINDING PROTEIN-RELATED"/>
    <property type="match status" value="1"/>
</dbReference>
<protein>
    <submittedName>
        <fullName evidence="2">Extracellular solute-binding protein</fullName>
    </submittedName>
</protein>
<name>A0ABU2MM20_9ACTN</name>
<dbReference type="SUPFAM" id="SSF53850">
    <property type="entry name" value="Periplasmic binding protein-like II"/>
    <property type="match status" value="1"/>
</dbReference>
<dbReference type="InterPro" id="IPR050490">
    <property type="entry name" value="Bact_solute-bd_prot1"/>
</dbReference>
<proteinExistence type="predicted"/>
<evidence type="ECO:0000313" key="2">
    <source>
        <dbReference type="EMBL" id="MDT0342647.1"/>
    </source>
</evidence>
<evidence type="ECO:0000313" key="3">
    <source>
        <dbReference type="Proteomes" id="UP001183246"/>
    </source>
</evidence>
<evidence type="ECO:0000256" key="1">
    <source>
        <dbReference type="SAM" id="SignalP"/>
    </source>
</evidence>
<comment type="caution">
    <text evidence="2">The sequence shown here is derived from an EMBL/GenBank/DDBJ whole genome shotgun (WGS) entry which is preliminary data.</text>
</comment>
<dbReference type="Pfam" id="PF13416">
    <property type="entry name" value="SBP_bac_8"/>
    <property type="match status" value="1"/>
</dbReference>
<organism evidence="2 3">
    <name type="scientific">Streptomyces litchfieldiae</name>
    <dbReference type="NCBI Taxonomy" id="3075543"/>
    <lineage>
        <taxon>Bacteria</taxon>
        <taxon>Bacillati</taxon>
        <taxon>Actinomycetota</taxon>
        <taxon>Actinomycetes</taxon>
        <taxon>Kitasatosporales</taxon>
        <taxon>Streptomycetaceae</taxon>
        <taxon>Streptomyces</taxon>
    </lineage>
</organism>
<sequence>MRGTPRARLVAVAVPMALALAACGQSGGAGGDFARSDEPVTIRVTWWGEETRADLTNQAIEAFEEQYPDIDVRGEFKDWAGYWDALATTTAGGDSPDVIQMDELYLASYAERGSLLDLGEAGEFLDTSQFDEESLKTGQIDGTQYAMPIGVGVMASVLNADLFEQYGVELPDDATWTWDDYAELANELTEKSGGAINGSSATGGNDAGSIKYWARLHGNELFGEDGTVTLDPENLASMWQYNLDLMESGGAESAAQGVESFNAGIEAGSLATGKIAMGGAYNTQITALREASGADLRLMRLPGSGEVDANFLKPSMYWALSSQSEHPAEAALFMDFMLNHEAAADILGTDRGVPANNAMRERISQDLSESDQLAVDYMNSVTPGPSPVVTPSGGSGIEPMIQRYTQEVYSGQRSPQDAAQAFVDELQTEVDAAAR</sequence>
<keyword evidence="1" id="KW-0732">Signal</keyword>
<feature type="chain" id="PRO_5046235749" evidence="1">
    <location>
        <begin position="22"/>
        <end position="435"/>
    </location>
</feature>
<accession>A0ABU2MM20</accession>
<gene>
    <name evidence="2" type="ORF">RM590_08410</name>
</gene>
<dbReference type="Proteomes" id="UP001183246">
    <property type="component" value="Unassembled WGS sequence"/>
</dbReference>
<dbReference type="PANTHER" id="PTHR43649:SF11">
    <property type="entry name" value="ABC TRANSPORTER SUBSTRATE-BINDING PROTEIN YESO-RELATED"/>
    <property type="match status" value="1"/>
</dbReference>
<keyword evidence="3" id="KW-1185">Reference proteome</keyword>
<dbReference type="EMBL" id="JAVREL010000003">
    <property type="protein sequence ID" value="MDT0342647.1"/>
    <property type="molecule type" value="Genomic_DNA"/>
</dbReference>
<feature type="signal peptide" evidence="1">
    <location>
        <begin position="1"/>
        <end position="21"/>
    </location>
</feature>
<dbReference type="PROSITE" id="PS51257">
    <property type="entry name" value="PROKAR_LIPOPROTEIN"/>
    <property type="match status" value="1"/>
</dbReference>
<dbReference type="Gene3D" id="3.40.190.10">
    <property type="entry name" value="Periplasmic binding protein-like II"/>
    <property type="match status" value="2"/>
</dbReference>
<dbReference type="InterPro" id="IPR006059">
    <property type="entry name" value="SBP"/>
</dbReference>